<dbReference type="InterPro" id="IPR000160">
    <property type="entry name" value="GGDEF_dom"/>
</dbReference>
<dbReference type="Gene3D" id="3.30.70.270">
    <property type="match status" value="1"/>
</dbReference>
<sequence>MVSQDSASLRASEADSADLLAVHESIAGMFATQGNWRRAYEHLRCAYDLARAEPRIPDQFRLEVEQLRRERAQARQESLTDALTATYNRRYLDDRLTGLRTEGRAPALALVDLDLFKIVNDTFGHRVGDQVLQRVVALLQQSLPPTAFCARYGGEEFVLVLPDTSAGAAIALAERARLRVAEHEWEQLCSGLTVTISIGVALQPETLLDAEDQLLEADSLLYAAKRAGRNLVAYRRYGTIRVVRTARNVTLPTTRSEGAYSSPERG</sequence>
<dbReference type="AlphaFoldDB" id="A0A1I0VDX1"/>
<dbReference type="NCBIfam" id="TIGR00254">
    <property type="entry name" value="GGDEF"/>
    <property type="match status" value="1"/>
</dbReference>
<evidence type="ECO:0000313" key="2">
    <source>
        <dbReference type="EMBL" id="SFA74649.1"/>
    </source>
</evidence>
<dbReference type="GO" id="GO:0043709">
    <property type="term" value="P:cell adhesion involved in single-species biofilm formation"/>
    <property type="evidence" value="ECO:0007669"/>
    <property type="project" value="TreeGrafter"/>
</dbReference>
<evidence type="ECO:0000313" key="3">
    <source>
        <dbReference type="Proteomes" id="UP000243799"/>
    </source>
</evidence>
<dbReference type="InterPro" id="IPR050469">
    <property type="entry name" value="Diguanylate_Cyclase"/>
</dbReference>
<dbReference type="SMART" id="SM00267">
    <property type="entry name" value="GGDEF"/>
    <property type="match status" value="1"/>
</dbReference>
<dbReference type="PANTHER" id="PTHR45138">
    <property type="entry name" value="REGULATORY COMPONENTS OF SENSORY TRANSDUCTION SYSTEM"/>
    <property type="match status" value="1"/>
</dbReference>
<gene>
    <name evidence="2" type="ORF">SAMN05216266_101192</name>
</gene>
<dbReference type="InterPro" id="IPR043128">
    <property type="entry name" value="Rev_trsase/Diguanyl_cyclase"/>
</dbReference>
<dbReference type="CDD" id="cd01949">
    <property type="entry name" value="GGDEF"/>
    <property type="match status" value="1"/>
</dbReference>
<dbReference type="GO" id="GO:0005886">
    <property type="term" value="C:plasma membrane"/>
    <property type="evidence" value="ECO:0007669"/>
    <property type="project" value="TreeGrafter"/>
</dbReference>
<dbReference type="InterPro" id="IPR029787">
    <property type="entry name" value="Nucleotide_cyclase"/>
</dbReference>
<organism evidence="2 3">
    <name type="scientific">Amycolatopsis marina</name>
    <dbReference type="NCBI Taxonomy" id="490629"/>
    <lineage>
        <taxon>Bacteria</taxon>
        <taxon>Bacillati</taxon>
        <taxon>Actinomycetota</taxon>
        <taxon>Actinomycetes</taxon>
        <taxon>Pseudonocardiales</taxon>
        <taxon>Pseudonocardiaceae</taxon>
        <taxon>Amycolatopsis</taxon>
    </lineage>
</organism>
<dbReference type="Proteomes" id="UP000243799">
    <property type="component" value="Unassembled WGS sequence"/>
</dbReference>
<proteinExistence type="predicted"/>
<dbReference type="PROSITE" id="PS50887">
    <property type="entry name" value="GGDEF"/>
    <property type="match status" value="1"/>
</dbReference>
<dbReference type="GO" id="GO:0052621">
    <property type="term" value="F:diguanylate cyclase activity"/>
    <property type="evidence" value="ECO:0007669"/>
    <property type="project" value="TreeGrafter"/>
</dbReference>
<dbReference type="GO" id="GO:1902201">
    <property type="term" value="P:negative regulation of bacterial-type flagellum-dependent cell motility"/>
    <property type="evidence" value="ECO:0007669"/>
    <property type="project" value="TreeGrafter"/>
</dbReference>
<dbReference type="PANTHER" id="PTHR45138:SF9">
    <property type="entry name" value="DIGUANYLATE CYCLASE DGCM-RELATED"/>
    <property type="match status" value="1"/>
</dbReference>
<name>A0A1I0VDX1_9PSEU</name>
<dbReference type="SUPFAM" id="SSF55073">
    <property type="entry name" value="Nucleotide cyclase"/>
    <property type="match status" value="1"/>
</dbReference>
<accession>A0A1I0VDX1</accession>
<feature type="domain" description="GGDEF" evidence="1">
    <location>
        <begin position="104"/>
        <end position="237"/>
    </location>
</feature>
<protein>
    <submittedName>
        <fullName evidence="2">Diguanylate cyclase (GGDEF) domain-containing protein</fullName>
    </submittedName>
</protein>
<dbReference type="FunFam" id="3.30.70.270:FF:000001">
    <property type="entry name" value="Diguanylate cyclase domain protein"/>
    <property type="match status" value="1"/>
</dbReference>
<dbReference type="EMBL" id="FOKG01000001">
    <property type="protein sequence ID" value="SFA74649.1"/>
    <property type="molecule type" value="Genomic_DNA"/>
</dbReference>
<keyword evidence="3" id="KW-1185">Reference proteome</keyword>
<reference evidence="3" key="1">
    <citation type="submission" date="2016-10" db="EMBL/GenBank/DDBJ databases">
        <authorList>
            <person name="Varghese N."/>
            <person name="Submissions S."/>
        </authorList>
    </citation>
    <scope>NUCLEOTIDE SEQUENCE [LARGE SCALE GENOMIC DNA]</scope>
    <source>
        <strain evidence="3">CGMCC 4.3568</strain>
    </source>
</reference>
<evidence type="ECO:0000259" key="1">
    <source>
        <dbReference type="PROSITE" id="PS50887"/>
    </source>
</evidence>
<dbReference type="STRING" id="490629.SAMN05216266_101192"/>
<dbReference type="Pfam" id="PF00990">
    <property type="entry name" value="GGDEF"/>
    <property type="match status" value="1"/>
</dbReference>